<feature type="region of interest" description="Disordered" evidence="14">
    <location>
        <begin position="314"/>
        <end position="333"/>
    </location>
</feature>
<dbReference type="FunFam" id="3.90.70.10:FF:000009">
    <property type="entry name" value="Putative ubiquitin carboxyl-terminal hydrolase CYLD"/>
    <property type="match status" value="1"/>
</dbReference>
<evidence type="ECO:0000313" key="17">
    <source>
        <dbReference type="EMBL" id="RZF37403.1"/>
    </source>
</evidence>
<dbReference type="Gene3D" id="2.30.30.190">
    <property type="entry name" value="CAP Gly-rich-like domain"/>
    <property type="match status" value="2"/>
</dbReference>
<dbReference type="SMART" id="SM01052">
    <property type="entry name" value="CAP_GLY"/>
    <property type="match status" value="2"/>
</dbReference>
<evidence type="ECO:0000256" key="3">
    <source>
        <dbReference type="ARBA" id="ARBA00004556"/>
    </source>
</evidence>
<dbReference type="PROSITE" id="PS50245">
    <property type="entry name" value="CAP_GLY_2"/>
    <property type="match status" value="1"/>
</dbReference>
<evidence type="ECO:0000256" key="4">
    <source>
        <dbReference type="ARBA" id="ARBA00009085"/>
    </source>
</evidence>
<evidence type="ECO:0000256" key="6">
    <source>
        <dbReference type="ARBA" id="ARBA00022490"/>
    </source>
</evidence>
<dbReference type="OrthoDB" id="6287070at2759"/>
<keyword evidence="11" id="KW-0378">Hydrolase</keyword>
<keyword evidence="12" id="KW-0788">Thiol protease</keyword>
<evidence type="ECO:0000256" key="7">
    <source>
        <dbReference type="ARBA" id="ARBA00022553"/>
    </source>
</evidence>
<dbReference type="Pfam" id="PF01302">
    <property type="entry name" value="CAP_GLY"/>
    <property type="match status" value="2"/>
</dbReference>
<comment type="subcellular location">
    <subcellularLocation>
        <location evidence="2">Cytoplasm</location>
        <location evidence="2">Cytoskeleton</location>
        <location evidence="2">Microtubule organizing center</location>
        <location evidence="2">Centrosome</location>
    </subcellularLocation>
    <subcellularLocation>
        <location evidence="3">Cytoplasm</location>
        <location evidence="3">Perinuclear region</location>
    </subcellularLocation>
</comment>
<sequence>MSYNRKRSRYLSEFYMVSKNVPATKKVEDGRIEKKTLMIGSLVYVDRIVDESNVECKVVNYDGGSNFNEDDVWICPISLLYHVDKNLWPLLQPITKPTSKVCILQDKELCEELLKITVNSDVYFSDSEDFVSCCKAVVKYKGPIHMKGPGTFYGIEILDPQYSDDSGGNNGSYAGSNYFTCPKGQGRFVSVNKLRLTSFFEMPTNSVMQLKDKFENLSLNNNQIDIPKNDGRGFDSSNMRTSEPPLKAGDRVVWVRDSDNLEGVVRSFECNDFSQPIVEVELDISKDNSNDWANGKVERIPALELVKAEDFYDNSGSRRTKQRTKSEGSSSGYYSQSCTCCRDMPCKLRCSDSFQHNIFNSVKASTSRTVDNDVCLNGKDLCNVLRCNYREANKFPVPSTTKSQKINNLSGHLSPLDYPVNHVEDGNLSSSDCNYYDNPEPGVSETESESELCEGSLVEVLIDDQSHSGVIKWMGSFTDASGRQIKFAGIEMENEDPRFGDGSYNGRRYFLCNPNRSHFVLLEHCRKDSRFQDCRPSIEEMKKKEFGMIDCPVVPGIRQPITLDKDVASICGKNKGIQGHHNSCYLDATLFSMFTFTSVFDSLLFRPATKNDIRRYEEVQKVLREEIVNPLRKNLFVRADRVMKLRTLLEELSSVSGLTSEEKDPEEFLTSLVTQILRAEPFLQFNTGQEANHYQLFVEKDEKLTFPTVQQLFEQSFLSSDIKLKQVPPCLIIQMPRFGKSFKMYPRILPSLLLDVTDIIENSPRQCTVCGELAQFECKQCYNQCDEGLQSISFCATCLHKAHSHQERTNHSWRPLDVPPEFHNFPHHIPGNIPRLYMELFAVVCIETSHYVAFVKCGPGPEAPWCFFDSMADRKGEQNGYNIPEMVPCPNLPYWLSEKGAHHSVKDDRQLPEHEKRLLCDAYMCMYQSSEVMMYR</sequence>
<evidence type="ECO:0000256" key="11">
    <source>
        <dbReference type="ARBA" id="ARBA00022801"/>
    </source>
</evidence>
<comment type="catalytic activity">
    <reaction evidence="1">
        <text>Thiol-dependent hydrolysis of ester, thioester, amide, peptide and isopeptide bonds formed by the C-terminal Gly of ubiquitin (a 76-residue protein attached to proteins as an intracellular targeting signal).</text>
        <dbReference type="EC" id="3.4.19.12"/>
    </reaction>
</comment>
<dbReference type="GO" id="GO:0006508">
    <property type="term" value="P:proteolysis"/>
    <property type="evidence" value="ECO:0007669"/>
    <property type="project" value="UniProtKB-KW"/>
</dbReference>
<dbReference type="InterPro" id="IPR001394">
    <property type="entry name" value="Peptidase_C19_UCH"/>
</dbReference>
<evidence type="ECO:0000256" key="8">
    <source>
        <dbReference type="ARBA" id="ARBA00022670"/>
    </source>
</evidence>
<dbReference type="GO" id="GO:0004843">
    <property type="term" value="F:cysteine-type deubiquitinase activity"/>
    <property type="evidence" value="ECO:0007669"/>
    <property type="project" value="UniProtKB-EC"/>
</dbReference>
<dbReference type="InterPro" id="IPR036859">
    <property type="entry name" value="CAP-Gly_dom_sf"/>
</dbReference>
<dbReference type="PROSITE" id="PS50235">
    <property type="entry name" value="USP_3"/>
    <property type="match status" value="1"/>
</dbReference>
<dbReference type="SMR" id="A0A482WV89"/>
<dbReference type="EMBL" id="QKKF02024553">
    <property type="protein sequence ID" value="RZF37403.1"/>
    <property type="molecule type" value="Genomic_DNA"/>
</dbReference>
<proteinExistence type="inferred from homology"/>
<dbReference type="GO" id="GO:0005813">
    <property type="term" value="C:centrosome"/>
    <property type="evidence" value="ECO:0007669"/>
    <property type="project" value="UniProtKB-SubCell"/>
</dbReference>
<evidence type="ECO:0000313" key="18">
    <source>
        <dbReference type="Proteomes" id="UP000291343"/>
    </source>
</evidence>
<protein>
    <recommendedName>
        <fullName evidence="5">ubiquitinyl hydrolase 1</fullName>
        <ecNumber evidence="5">3.4.19.12</ecNumber>
    </recommendedName>
</protein>
<keyword evidence="9" id="KW-0479">Metal-binding</keyword>
<keyword evidence="6" id="KW-0963">Cytoplasm</keyword>
<comment type="similarity">
    <text evidence="4">Belongs to the peptidase C19 family.</text>
</comment>
<organism evidence="17 18">
    <name type="scientific">Laodelphax striatellus</name>
    <name type="common">Small brown planthopper</name>
    <name type="synonym">Delphax striatella</name>
    <dbReference type="NCBI Taxonomy" id="195883"/>
    <lineage>
        <taxon>Eukaryota</taxon>
        <taxon>Metazoa</taxon>
        <taxon>Ecdysozoa</taxon>
        <taxon>Arthropoda</taxon>
        <taxon>Hexapoda</taxon>
        <taxon>Insecta</taxon>
        <taxon>Pterygota</taxon>
        <taxon>Neoptera</taxon>
        <taxon>Paraneoptera</taxon>
        <taxon>Hemiptera</taxon>
        <taxon>Auchenorrhyncha</taxon>
        <taxon>Fulgoroidea</taxon>
        <taxon>Delphacidae</taxon>
        <taxon>Criomorphinae</taxon>
        <taxon>Laodelphax</taxon>
    </lineage>
</organism>
<evidence type="ECO:0000256" key="10">
    <source>
        <dbReference type="ARBA" id="ARBA00022786"/>
    </source>
</evidence>
<evidence type="ECO:0000256" key="9">
    <source>
        <dbReference type="ARBA" id="ARBA00022723"/>
    </source>
</evidence>
<dbReference type="Proteomes" id="UP000291343">
    <property type="component" value="Unassembled WGS sequence"/>
</dbReference>
<feature type="domain" description="CAP-Gly" evidence="16">
    <location>
        <begin position="149"/>
        <end position="190"/>
    </location>
</feature>
<dbReference type="InterPro" id="IPR028889">
    <property type="entry name" value="USP"/>
</dbReference>
<keyword evidence="7" id="KW-0597">Phosphoprotein</keyword>
<dbReference type="InterPro" id="IPR000938">
    <property type="entry name" value="CAP-Gly_domain"/>
</dbReference>
<dbReference type="SUPFAM" id="SSF74924">
    <property type="entry name" value="Cap-Gly domain"/>
    <property type="match status" value="2"/>
</dbReference>
<evidence type="ECO:0000256" key="13">
    <source>
        <dbReference type="ARBA" id="ARBA00022833"/>
    </source>
</evidence>
<evidence type="ECO:0000256" key="2">
    <source>
        <dbReference type="ARBA" id="ARBA00004300"/>
    </source>
</evidence>
<dbReference type="FunCoup" id="A0A482WV89">
    <property type="interactions" value="814"/>
</dbReference>
<keyword evidence="13" id="KW-0862">Zinc</keyword>
<dbReference type="Gene3D" id="3.90.70.10">
    <property type="entry name" value="Cysteine proteinases"/>
    <property type="match status" value="1"/>
</dbReference>
<dbReference type="InterPro" id="IPR038765">
    <property type="entry name" value="Papain-like_cys_pep_sf"/>
</dbReference>
<dbReference type="Pfam" id="PF00443">
    <property type="entry name" value="UCH"/>
    <property type="match status" value="1"/>
</dbReference>
<dbReference type="PANTHER" id="PTHR11830">
    <property type="entry name" value="40S RIBOSOMAL PROTEIN S3A"/>
    <property type="match status" value="1"/>
</dbReference>
<gene>
    <name evidence="17" type="ORF">LSTR_LSTR011680</name>
</gene>
<evidence type="ECO:0000259" key="16">
    <source>
        <dbReference type="PROSITE" id="PS50245"/>
    </source>
</evidence>
<dbReference type="STRING" id="195883.A0A482WV89"/>
<dbReference type="GO" id="GO:0048471">
    <property type="term" value="C:perinuclear region of cytoplasm"/>
    <property type="evidence" value="ECO:0007669"/>
    <property type="project" value="UniProtKB-SubCell"/>
</dbReference>
<dbReference type="InParanoid" id="A0A482WV89"/>
<dbReference type="AlphaFoldDB" id="A0A482WV89"/>
<accession>A0A482WV89</accession>
<evidence type="ECO:0000256" key="12">
    <source>
        <dbReference type="ARBA" id="ARBA00022807"/>
    </source>
</evidence>
<name>A0A482WV89_LAOST</name>
<dbReference type="GO" id="GO:0016579">
    <property type="term" value="P:protein deubiquitination"/>
    <property type="evidence" value="ECO:0007669"/>
    <property type="project" value="InterPro"/>
</dbReference>
<reference evidence="17 18" key="1">
    <citation type="journal article" date="2017" name="Gigascience">
        <title>Genome sequence of the small brown planthopper, Laodelphax striatellus.</title>
        <authorList>
            <person name="Zhu J."/>
            <person name="Jiang F."/>
            <person name="Wang X."/>
            <person name="Yang P."/>
            <person name="Bao Y."/>
            <person name="Zhao W."/>
            <person name="Wang W."/>
            <person name="Lu H."/>
            <person name="Wang Q."/>
            <person name="Cui N."/>
            <person name="Li J."/>
            <person name="Chen X."/>
            <person name="Luo L."/>
            <person name="Yu J."/>
            <person name="Kang L."/>
            <person name="Cui F."/>
        </authorList>
    </citation>
    <scope>NUCLEOTIDE SEQUENCE [LARGE SCALE GENOMIC DNA]</scope>
    <source>
        <strain evidence="17">Lst14</strain>
    </source>
</reference>
<evidence type="ECO:0000256" key="5">
    <source>
        <dbReference type="ARBA" id="ARBA00012759"/>
    </source>
</evidence>
<evidence type="ECO:0000259" key="15">
    <source>
        <dbReference type="PROSITE" id="PS50235"/>
    </source>
</evidence>
<evidence type="ECO:0000256" key="1">
    <source>
        <dbReference type="ARBA" id="ARBA00000707"/>
    </source>
</evidence>
<dbReference type="GO" id="GO:0046872">
    <property type="term" value="F:metal ion binding"/>
    <property type="evidence" value="ECO:0007669"/>
    <property type="project" value="UniProtKB-KW"/>
</dbReference>
<dbReference type="EC" id="3.4.19.12" evidence="5"/>
<feature type="domain" description="USP" evidence="15">
    <location>
        <begin position="575"/>
        <end position="930"/>
    </location>
</feature>
<comment type="caution">
    <text evidence="17">The sequence shown here is derived from an EMBL/GenBank/DDBJ whole genome shotgun (WGS) entry which is preliminary data.</text>
</comment>
<dbReference type="SUPFAM" id="SSF54001">
    <property type="entry name" value="Cysteine proteinases"/>
    <property type="match status" value="1"/>
</dbReference>
<keyword evidence="18" id="KW-1185">Reference proteome</keyword>
<evidence type="ECO:0000256" key="14">
    <source>
        <dbReference type="SAM" id="MobiDB-lite"/>
    </source>
</evidence>
<keyword evidence="10" id="KW-0833">Ubl conjugation pathway</keyword>
<keyword evidence="8" id="KW-0645">Protease</keyword>